<dbReference type="PROSITE" id="PS51790">
    <property type="entry name" value="MSRB"/>
    <property type="match status" value="1"/>
</dbReference>
<comment type="caution">
    <text evidence="6">The sequence shown here is derived from an EMBL/GenBank/DDBJ whole genome shotgun (WGS) entry which is preliminary data.</text>
</comment>
<reference evidence="8" key="3">
    <citation type="journal article" date="2019" name="Int. J. Syst. Evol. Microbiol.">
        <title>The Global Catalogue of Microorganisms (GCM) 10K type strain sequencing project: providing services to taxonomists for standard genome sequencing and annotation.</title>
        <authorList>
            <consortium name="The Broad Institute Genomics Platform"/>
            <consortium name="The Broad Institute Genome Sequencing Center for Infectious Disease"/>
            <person name="Wu L."/>
            <person name="Ma J."/>
        </authorList>
    </citation>
    <scope>NUCLEOTIDE SEQUENCE [LARGE SCALE GENOMIC DNA]</scope>
    <source>
        <strain evidence="8">CGMCC 1.11013</strain>
    </source>
</reference>
<dbReference type="EMBL" id="BMEG01000013">
    <property type="protein sequence ID" value="GGD92873.1"/>
    <property type="molecule type" value="Genomic_DNA"/>
</dbReference>
<evidence type="ECO:0000256" key="1">
    <source>
        <dbReference type="ARBA" id="ARBA00012499"/>
    </source>
</evidence>
<dbReference type="GO" id="GO:0006979">
    <property type="term" value="P:response to oxidative stress"/>
    <property type="evidence" value="ECO:0007669"/>
    <property type="project" value="InterPro"/>
</dbReference>
<dbReference type="Gene3D" id="2.170.150.20">
    <property type="entry name" value="Peptide methionine sulfoxide reductase"/>
    <property type="match status" value="1"/>
</dbReference>
<sequence>MKVMRRTKRSFLGAMAATFASGVAPWHVRAAAVRTGPDTSYEIGHTQAQWRRRLSSEQYRVLRRGATEPPFASPLLHERRDGRFACAGCGLPLFSSEAKFDSRTGWPSFWKPLDGAVATDASESAVTHANEVHCRRCGGHLGHVFDDGPKPTGLRYCINGAALLFQQT</sequence>
<reference evidence="5" key="1">
    <citation type="journal article" date="2014" name="Int. J. Syst. Evol. Microbiol.">
        <title>Complete genome of a new Firmicutes species belonging to the dominant human colonic microbiota ('Ruminococcus bicirculans') reveals two chromosomes and a selective capacity to utilize plant glucans.</title>
        <authorList>
            <consortium name="NISC Comparative Sequencing Program"/>
            <person name="Wegmann U."/>
            <person name="Louis P."/>
            <person name="Goesmann A."/>
            <person name="Henrissat B."/>
            <person name="Duncan S.H."/>
            <person name="Flint H.J."/>
        </authorList>
    </citation>
    <scope>NUCLEOTIDE SEQUENCE</scope>
    <source>
        <strain evidence="5">CGMCC 1.11013</strain>
    </source>
</reference>
<gene>
    <name evidence="6" type="ORF">BG57_12955</name>
    <name evidence="5" type="ORF">GCM10010985_54530</name>
</gene>
<dbReference type="GO" id="GO:0005737">
    <property type="term" value="C:cytoplasm"/>
    <property type="evidence" value="ECO:0007669"/>
    <property type="project" value="TreeGrafter"/>
</dbReference>
<evidence type="ECO:0000313" key="6">
    <source>
        <dbReference type="EMBL" id="KDR31502.1"/>
    </source>
</evidence>
<evidence type="ECO:0000259" key="4">
    <source>
        <dbReference type="PROSITE" id="PS51790"/>
    </source>
</evidence>
<dbReference type="InterPro" id="IPR028427">
    <property type="entry name" value="Met_Sox_Rdtase_MsrB"/>
</dbReference>
<keyword evidence="2" id="KW-0560">Oxidoreductase</keyword>
<dbReference type="GO" id="GO:0030091">
    <property type="term" value="P:protein repair"/>
    <property type="evidence" value="ECO:0007669"/>
    <property type="project" value="InterPro"/>
</dbReference>
<dbReference type="AlphaFoldDB" id="A0A069NTC1"/>
<evidence type="ECO:0000256" key="3">
    <source>
        <dbReference type="ARBA" id="ARBA00048488"/>
    </source>
</evidence>
<organism evidence="6 7">
    <name type="scientific">Caballeronia grimmiae</name>
    <dbReference type="NCBI Taxonomy" id="1071679"/>
    <lineage>
        <taxon>Bacteria</taxon>
        <taxon>Pseudomonadati</taxon>
        <taxon>Pseudomonadota</taxon>
        <taxon>Betaproteobacteria</taxon>
        <taxon>Burkholderiales</taxon>
        <taxon>Burkholderiaceae</taxon>
        <taxon>Caballeronia</taxon>
    </lineage>
</organism>
<dbReference type="EC" id="1.8.4.12" evidence="1"/>
<dbReference type="eggNOG" id="COG0229">
    <property type="taxonomic scope" value="Bacteria"/>
</dbReference>
<reference evidence="5" key="4">
    <citation type="submission" date="2024-05" db="EMBL/GenBank/DDBJ databases">
        <authorList>
            <person name="Sun Q."/>
            <person name="Zhou Y."/>
        </authorList>
    </citation>
    <scope>NUCLEOTIDE SEQUENCE</scope>
    <source>
        <strain evidence="5">CGMCC 1.11013</strain>
    </source>
</reference>
<accession>A0A069NTC1</accession>
<comment type="catalytic activity">
    <reaction evidence="3">
        <text>L-methionyl-[protein] + [thioredoxin]-disulfide + H2O = L-methionyl-(R)-S-oxide-[protein] + [thioredoxin]-dithiol</text>
        <dbReference type="Rhea" id="RHEA:24164"/>
        <dbReference type="Rhea" id="RHEA-COMP:10698"/>
        <dbReference type="Rhea" id="RHEA-COMP:10700"/>
        <dbReference type="Rhea" id="RHEA-COMP:12313"/>
        <dbReference type="Rhea" id="RHEA-COMP:12314"/>
        <dbReference type="ChEBI" id="CHEBI:15377"/>
        <dbReference type="ChEBI" id="CHEBI:16044"/>
        <dbReference type="ChEBI" id="CHEBI:29950"/>
        <dbReference type="ChEBI" id="CHEBI:45764"/>
        <dbReference type="ChEBI" id="CHEBI:50058"/>
        <dbReference type="EC" id="1.8.4.12"/>
    </reaction>
</comment>
<dbReference type="PROSITE" id="PS51318">
    <property type="entry name" value="TAT"/>
    <property type="match status" value="1"/>
</dbReference>
<evidence type="ECO:0000313" key="5">
    <source>
        <dbReference type="EMBL" id="GGD92873.1"/>
    </source>
</evidence>
<reference evidence="6 7" key="2">
    <citation type="submission" date="2014-03" db="EMBL/GenBank/DDBJ databases">
        <title>Draft Genome Sequences of Four Burkholderia Strains.</title>
        <authorList>
            <person name="Liu X.Y."/>
            <person name="Li C.X."/>
            <person name="Xu J.H."/>
        </authorList>
    </citation>
    <scope>NUCLEOTIDE SEQUENCE [LARGE SCALE GENOMIC DNA]</scope>
    <source>
        <strain evidence="6 7">R27</strain>
    </source>
</reference>
<dbReference type="PANTHER" id="PTHR10173">
    <property type="entry name" value="METHIONINE SULFOXIDE REDUCTASE"/>
    <property type="match status" value="1"/>
</dbReference>
<dbReference type="InterPro" id="IPR011057">
    <property type="entry name" value="Mss4-like_sf"/>
</dbReference>
<dbReference type="Proteomes" id="UP000027439">
    <property type="component" value="Unassembled WGS sequence"/>
</dbReference>
<dbReference type="NCBIfam" id="TIGR00357">
    <property type="entry name" value="peptide-methionine (R)-S-oxide reductase MsrB"/>
    <property type="match status" value="1"/>
</dbReference>
<dbReference type="Proteomes" id="UP000597138">
    <property type="component" value="Unassembled WGS sequence"/>
</dbReference>
<feature type="domain" description="MsrB" evidence="4">
    <location>
        <begin position="47"/>
        <end position="168"/>
    </location>
</feature>
<dbReference type="Pfam" id="PF01641">
    <property type="entry name" value="SelR"/>
    <property type="match status" value="1"/>
</dbReference>
<evidence type="ECO:0000313" key="7">
    <source>
        <dbReference type="Proteomes" id="UP000027439"/>
    </source>
</evidence>
<evidence type="ECO:0000256" key="2">
    <source>
        <dbReference type="ARBA" id="ARBA00023002"/>
    </source>
</evidence>
<dbReference type="STRING" id="1071679.BG57_12955"/>
<dbReference type="EMBL" id="JFHE01000022">
    <property type="protein sequence ID" value="KDR31502.1"/>
    <property type="molecule type" value="Genomic_DNA"/>
</dbReference>
<protein>
    <recommendedName>
        <fullName evidence="1">peptide-methionine (R)-S-oxide reductase</fullName>
        <ecNumber evidence="1">1.8.4.12</ecNumber>
    </recommendedName>
</protein>
<dbReference type="PANTHER" id="PTHR10173:SF57">
    <property type="entry name" value="PEPTIDE-METHIONINE (R)-S-OXIDE REDUCTASE"/>
    <property type="match status" value="1"/>
</dbReference>
<evidence type="ECO:0000313" key="8">
    <source>
        <dbReference type="Proteomes" id="UP000597138"/>
    </source>
</evidence>
<dbReference type="GO" id="GO:0033743">
    <property type="term" value="F:peptide-methionine (R)-S-oxide reductase activity"/>
    <property type="evidence" value="ECO:0007669"/>
    <property type="project" value="UniProtKB-EC"/>
</dbReference>
<dbReference type="InterPro" id="IPR002579">
    <property type="entry name" value="Met_Sox_Rdtase_MsrB_dom"/>
</dbReference>
<dbReference type="RefSeq" id="WP_081850952.1">
    <property type="nucleotide sequence ID" value="NZ_BMEG01000013.1"/>
</dbReference>
<proteinExistence type="predicted"/>
<dbReference type="OrthoDB" id="9785497at2"/>
<name>A0A069NTC1_9BURK</name>
<keyword evidence="8" id="KW-1185">Reference proteome</keyword>
<dbReference type="InterPro" id="IPR006311">
    <property type="entry name" value="TAT_signal"/>
</dbReference>
<dbReference type="SUPFAM" id="SSF51316">
    <property type="entry name" value="Mss4-like"/>
    <property type="match status" value="1"/>
</dbReference>